<comment type="subcellular location">
    <subcellularLocation>
        <location evidence="1">Golgi apparatus membrane</location>
        <topology evidence="1">Single-pass type II membrane protein</topology>
    </subcellularLocation>
    <subcellularLocation>
        <location evidence="12">Golgi apparatus</location>
        <location evidence="12">Golgi stack membrane</location>
        <topology evidence="12">Single-pass type II membrane protein</topology>
    </subcellularLocation>
</comment>
<feature type="domain" description="Fucosyltransferase C-terminal" evidence="14">
    <location>
        <begin position="385"/>
        <end position="577"/>
    </location>
</feature>
<feature type="transmembrane region" description="Helical" evidence="12">
    <location>
        <begin position="20"/>
        <end position="45"/>
    </location>
</feature>
<dbReference type="InterPro" id="IPR055270">
    <property type="entry name" value="Glyco_tran_10_C"/>
</dbReference>
<accession>A0AAV4GFZ8</accession>
<keyword evidence="9 12" id="KW-0333">Golgi apparatus</keyword>
<dbReference type="Pfam" id="PF00852">
    <property type="entry name" value="Glyco_transf_10"/>
    <property type="match status" value="1"/>
</dbReference>
<feature type="region of interest" description="Disordered" evidence="13">
    <location>
        <begin position="183"/>
        <end position="221"/>
    </location>
</feature>
<dbReference type="Gene3D" id="3.40.50.11660">
    <property type="entry name" value="Glycosyl transferase family 10, C-terminal domain"/>
    <property type="match status" value="1"/>
</dbReference>
<evidence type="ECO:0000256" key="8">
    <source>
        <dbReference type="ARBA" id="ARBA00022989"/>
    </source>
</evidence>
<comment type="caution">
    <text evidence="16">The sequence shown here is derived from an EMBL/GenBank/DDBJ whole genome shotgun (WGS) entry which is preliminary data.</text>
</comment>
<dbReference type="InterPro" id="IPR001503">
    <property type="entry name" value="Glyco_trans_10"/>
</dbReference>
<evidence type="ECO:0000259" key="14">
    <source>
        <dbReference type="Pfam" id="PF00852"/>
    </source>
</evidence>
<keyword evidence="8 12" id="KW-1133">Transmembrane helix</keyword>
<dbReference type="Proteomes" id="UP000762676">
    <property type="component" value="Unassembled WGS sequence"/>
</dbReference>
<dbReference type="GO" id="GO:0032580">
    <property type="term" value="C:Golgi cisterna membrane"/>
    <property type="evidence" value="ECO:0007669"/>
    <property type="project" value="UniProtKB-SubCell"/>
</dbReference>
<evidence type="ECO:0000256" key="13">
    <source>
        <dbReference type="SAM" id="MobiDB-lite"/>
    </source>
</evidence>
<evidence type="ECO:0000256" key="2">
    <source>
        <dbReference type="ARBA" id="ARBA00004922"/>
    </source>
</evidence>
<feature type="domain" description="Fucosyltransferase N-terminal" evidence="15">
    <location>
        <begin position="254"/>
        <end position="359"/>
    </location>
</feature>
<dbReference type="Pfam" id="PF17039">
    <property type="entry name" value="Glyco_tran_10_N"/>
    <property type="match status" value="1"/>
</dbReference>
<comment type="pathway">
    <text evidence="2">Protein modification; protein glycosylation.</text>
</comment>
<evidence type="ECO:0000313" key="17">
    <source>
        <dbReference type="Proteomes" id="UP000762676"/>
    </source>
</evidence>
<dbReference type="FunFam" id="3.40.50.11660:FF:000004">
    <property type="entry name" value="Glycoprotein 3-alpha-L-fucosyltransferase A"/>
    <property type="match status" value="1"/>
</dbReference>
<keyword evidence="4 12" id="KW-0328">Glycosyltransferase</keyword>
<name>A0AAV4GFZ8_9GAST</name>
<evidence type="ECO:0000313" key="16">
    <source>
        <dbReference type="EMBL" id="GFR84164.1"/>
    </source>
</evidence>
<evidence type="ECO:0000256" key="5">
    <source>
        <dbReference type="ARBA" id="ARBA00022679"/>
    </source>
</evidence>
<dbReference type="PANTHER" id="PTHR48438">
    <property type="entry name" value="ALPHA-(1,3)-FUCOSYLTRANSFERASE C-RELATED"/>
    <property type="match status" value="1"/>
</dbReference>
<sequence>MFFKQVNTFKTSSRKRRSFLWYRVGIILFVPSAVISMLVLLSFHIKIPHLTLTSISHIDQIAGHGDKSTRIENEQDSAGPDLRRDATLMRVSSDIGIAPNHRSKFLGLCRVLTPINFCAEFARLAQLKRCATDHCTDEVKVPNYVITKDDVENVVRKGVGLLRIETLGATREQLTENEMTLNPSSLLHHTSQSDSSQSNISTKSLPQRPSEFPNVAIPGPSNIRENTELYAAYNPDSFFEDRDRRQTAIVPADRKIILWYAPTRYWPKVSGLLPLRGCPEFPCVVTRDRKHAHTSAAMIFSGDVTPQHPPKRRPDQIFVFQNHEPPNRFFLDGSSPAWRSAFNWTMTYRHDSDIVRPYGLIRRKRASELTSHDPILYRKYASIFKNKTKMVAAMVSNCDASSRRNDYIRELSRHIQVDVYGKCGNLNCPRGEDDKCFKEISAKYKFYLAFENAICEDYITEKFFRFFNMDLVVVARGSNQYYIHAPKETFINSADFRSPTQLADYLKYLSDHPEEYITILKTKDQYTAVFQDWPILDVTGQTNFHHYAHESLPVCQICQRLWNLDNYAKTIPDIKTWFTQKMCKKKEEIRDIGPFSSELVHFTP</sequence>
<feature type="compositionally biased region" description="Low complexity" evidence="13">
    <location>
        <begin position="184"/>
        <end position="204"/>
    </location>
</feature>
<dbReference type="GO" id="GO:0000139">
    <property type="term" value="C:Golgi membrane"/>
    <property type="evidence" value="ECO:0007669"/>
    <property type="project" value="UniProtKB-SubCell"/>
</dbReference>
<evidence type="ECO:0000256" key="1">
    <source>
        <dbReference type="ARBA" id="ARBA00004323"/>
    </source>
</evidence>
<evidence type="ECO:0000256" key="6">
    <source>
        <dbReference type="ARBA" id="ARBA00022692"/>
    </source>
</evidence>
<dbReference type="SUPFAM" id="SSF53756">
    <property type="entry name" value="UDP-Glycosyltransferase/glycogen phosphorylase"/>
    <property type="match status" value="1"/>
</dbReference>
<comment type="similarity">
    <text evidence="3 12">Belongs to the glycosyltransferase 10 family.</text>
</comment>
<keyword evidence="6 12" id="KW-0812">Transmembrane</keyword>
<keyword evidence="7" id="KW-0735">Signal-anchor</keyword>
<organism evidence="16 17">
    <name type="scientific">Elysia marginata</name>
    <dbReference type="NCBI Taxonomy" id="1093978"/>
    <lineage>
        <taxon>Eukaryota</taxon>
        <taxon>Metazoa</taxon>
        <taxon>Spiralia</taxon>
        <taxon>Lophotrochozoa</taxon>
        <taxon>Mollusca</taxon>
        <taxon>Gastropoda</taxon>
        <taxon>Heterobranchia</taxon>
        <taxon>Euthyneura</taxon>
        <taxon>Panpulmonata</taxon>
        <taxon>Sacoglossa</taxon>
        <taxon>Placobranchoidea</taxon>
        <taxon>Plakobranchidae</taxon>
        <taxon>Elysia</taxon>
    </lineage>
</organism>
<gene>
    <name evidence="16" type="ORF">ElyMa_005991700</name>
</gene>
<dbReference type="PANTHER" id="PTHR48438:SF1">
    <property type="entry name" value="ALPHA-(1,3)-FUCOSYLTRANSFERASE C-RELATED"/>
    <property type="match status" value="1"/>
</dbReference>
<keyword evidence="11" id="KW-0325">Glycoprotein</keyword>
<evidence type="ECO:0000256" key="3">
    <source>
        <dbReference type="ARBA" id="ARBA00008919"/>
    </source>
</evidence>
<dbReference type="EC" id="2.4.1.-" evidence="12"/>
<proteinExistence type="inferred from homology"/>
<evidence type="ECO:0000256" key="9">
    <source>
        <dbReference type="ARBA" id="ARBA00023034"/>
    </source>
</evidence>
<protein>
    <recommendedName>
        <fullName evidence="12">Fucosyltransferase</fullName>
        <ecNumber evidence="12">2.4.1.-</ecNumber>
    </recommendedName>
</protein>
<evidence type="ECO:0000259" key="15">
    <source>
        <dbReference type="Pfam" id="PF17039"/>
    </source>
</evidence>
<keyword evidence="5 12" id="KW-0808">Transferase</keyword>
<evidence type="ECO:0000256" key="4">
    <source>
        <dbReference type="ARBA" id="ARBA00022676"/>
    </source>
</evidence>
<dbReference type="InterPro" id="IPR038577">
    <property type="entry name" value="GT10-like_C_sf"/>
</dbReference>
<keyword evidence="10 12" id="KW-0472">Membrane</keyword>
<evidence type="ECO:0000256" key="7">
    <source>
        <dbReference type="ARBA" id="ARBA00022968"/>
    </source>
</evidence>
<reference evidence="16 17" key="1">
    <citation type="journal article" date="2021" name="Elife">
        <title>Chloroplast acquisition without the gene transfer in kleptoplastic sea slugs, Plakobranchus ocellatus.</title>
        <authorList>
            <person name="Maeda T."/>
            <person name="Takahashi S."/>
            <person name="Yoshida T."/>
            <person name="Shimamura S."/>
            <person name="Takaki Y."/>
            <person name="Nagai Y."/>
            <person name="Toyoda A."/>
            <person name="Suzuki Y."/>
            <person name="Arimoto A."/>
            <person name="Ishii H."/>
            <person name="Satoh N."/>
            <person name="Nishiyama T."/>
            <person name="Hasebe M."/>
            <person name="Maruyama T."/>
            <person name="Minagawa J."/>
            <person name="Obokata J."/>
            <person name="Shigenobu S."/>
        </authorList>
    </citation>
    <scope>NUCLEOTIDE SEQUENCE [LARGE SCALE GENOMIC DNA]</scope>
</reference>
<dbReference type="AlphaFoldDB" id="A0AAV4GFZ8"/>
<dbReference type="GO" id="GO:0008417">
    <property type="term" value="F:fucosyltransferase activity"/>
    <property type="evidence" value="ECO:0007669"/>
    <property type="project" value="InterPro"/>
</dbReference>
<keyword evidence="17" id="KW-1185">Reference proteome</keyword>
<evidence type="ECO:0000256" key="11">
    <source>
        <dbReference type="ARBA" id="ARBA00023180"/>
    </source>
</evidence>
<evidence type="ECO:0000256" key="12">
    <source>
        <dbReference type="RuleBase" id="RU003832"/>
    </source>
</evidence>
<dbReference type="EMBL" id="BMAT01012046">
    <property type="protein sequence ID" value="GFR84164.1"/>
    <property type="molecule type" value="Genomic_DNA"/>
</dbReference>
<evidence type="ECO:0000256" key="10">
    <source>
        <dbReference type="ARBA" id="ARBA00023136"/>
    </source>
</evidence>
<dbReference type="InterPro" id="IPR031481">
    <property type="entry name" value="Glyco_tran_10_N"/>
</dbReference>